<dbReference type="SUPFAM" id="SSF101576">
    <property type="entry name" value="Supernatant protein factor (SPF), C-terminal domain"/>
    <property type="match status" value="1"/>
</dbReference>
<dbReference type="InterPro" id="IPR036598">
    <property type="entry name" value="GOLD_dom_sf"/>
</dbReference>
<dbReference type="EMBL" id="JANBPT010000721">
    <property type="protein sequence ID" value="KAJ1913857.1"/>
    <property type="molecule type" value="Genomic_DNA"/>
</dbReference>
<evidence type="ECO:0000256" key="10">
    <source>
        <dbReference type="SAM" id="SignalP"/>
    </source>
</evidence>
<keyword evidence="6 9" id="KW-0472">Membrane</keyword>
<dbReference type="InterPro" id="IPR009038">
    <property type="entry name" value="GOLD_dom"/>
</dbReference>
<comment type="similarity">
    <text evidence="2 8">Belongs to the EMP24/GP25L family.</text>
</comment>
<feature type="chain" id="PRO_5040853361" evidence="10">
    <location>
        <begin position="21"/>
        <end position="198"/>
    </location>
</feature>
<evidence type="ECO:0000256" key="3">
    <source>
        <dbReference type="ARBA" id="ARBA00022692"/>
    </source>
</evidence>
<accession>A0A9W7ZV88</accession>
<evidence type="ECO:0000256" key="6">
    <source>
        <dbReference type="ARBA" id="ARBA00023136"/>
    </source>
</evidence>
<dbReference type="PROSITE" id="PS50866">
    <property type="entry name" value="GOLD"/>
    <property type="match status" value="1"/>
</dbReference>
<evidence type="ECO:0000256" key="5">
    <source>
        <dbReference type="ARBA" id="ARBA00022989"/>
    </source>
</evidence>
<dbReference type="AlphaFoldDB" id="A0A9W7ZV88"/>
<keyword evidence="5 9" id="KW-1133">Transmembrane helix</keyword>
<keyword evidence="3 8" id="KW-0812">Transmembrane</keyword>
<organism evidence="12 13">
    <name type="scientific">Tieghemiomyces parasiticus</name>
    <dbReference type="NCBI Taxonomy" id="78921"/>
    <lineage>
        <taxon>Eukaryota</taxon>
        <taxon>Fungi</taxon>
        <taxon>Fungi incertae sedis</taxon>
        <taxon>Zoopagomycota</taxon>
        <taxon>Kickxellomycotina</taxon>
        <taxon>Dimargaritomycetes</taxon>
        <taxon>Dimargaritales</taxon>
        <taxon>Dimargaritaceae</taxon>
        <taxon>Tieghemiomyces</taxon>
    </lineage>
</organism>
<evidence type="ECO:0000256" key="7">
    <source>
        <dbReference type="ARBA" id="ARBA00037847"/>
    </source>
</evidence>
<dbReference type="Proteomes" id="UP001150569">
    <property type="component" value="Unassembled WGS sequence"/>
</dbReference>
<evidence type="ECO:0000256" key="8">
    <source>
        <dbReference type="RuleBase" id="RU003827"/>
    </source>
</evidence>
<evidence type="ECO:0000256" key="2">
    <source>
        <dbReference type="ARBA" id="ARBA00007104"/>
    </source>
</evidence>
<dbReference type="Pfam" id="PF01105">
    <property type="entry name" value="EMP24_GP25L"/>
    <property type="match status" value="1"/>
</dbReference>
<evidence type="ECO:0000313" key="13">
    <source>
        <dbReference type="Proteomes" id="UP001150569"/>
    </source>
</evidence>
<protein>
    <submittedName>
        <fullName evidence="12">P24 complex component</fullName>
    </submittedName>
</protein>
<feature type="domain" description="GOLD" evidence="11">
    <location>
        <begin position="30"/>
        <end position="111"/>
    </location>
</feature>
<evidence type="ECO:0000256" key="4">
    <source>
        <dbReference type="ARBA" id="ARBA00022729"/>
    </source>
</evidence>
<keyword evidence="13" id="KW-1185">Reference proteome</keyword>
<comment type="caution">
    <text evidence="12">The sequence shown here is derived from an EMBL/GenBank/DDBJ whole genome shotgun (WGS) entry which is preliminary data.</text>
</comment>
<proteinExistence type="inferred from homology"/>
<dbReference type="OrthoDB" id="10052615at2759"/>
<reference evidence="12" key="1">
    <citation type="submission" date="2022-07" db="EMBL/GenBank/DDBJ databases">
        <title>Phylogenomic reconstructions and comparative analyses of Kickxellomycotina fungi.</title>
        <authorList>
            <person name="Reynolds N.K."/>
            <person name="Stajich J.E."/>
            <person name="Barry K."/>
            <person name="Grigoriev I.V."/>
            <person name="Crous P."/>
            <person name="Smith M.E."/>
        </authorList>
    </citation>
    <scope>NUCLEOTIDE SEQUENCE</scope>
    <source>
        <strain evidence="12">RSA 861</strain>
    </source>
</reference>
<name>A0A9W7ZV88_9FUNG</name>
<comment type="subcellular location">
    <subcellularLocation>
        <location evidence="7">Endomembrane system</location>
        <topology evidence="7">Single-pass membrane protein</topology>
    </subcellularLocation>
    <subcellularLocation>
        <location evidence="1 8">Membrane</location>
        <topology evidence="1 8">Single-pass type I membrane protein</topology>
    </subcellularLocation>
</comment>
<evidence type="ECO:0000313" key="12">
    <source>
        <dbReference type="EMBL" id="KAJ1913857.1"/>
    </source>
</evidence>
<evidence type="ECO:0000256" key="1">
    <source>
        <dbReference type="ARBA" id="ARBA00004479"/>
    </source>
</evidence>
<dbReference type="PANTHER" id="PTHR22811">
    <property type="entry name" value="TRANSMEMBRANE EMP24 DOMAIN-CONTAINING PROTEIN"/>
    <property type="match status" value="1"/>
</dbReference>
<feature type="signal peptide" evidence="10">
    <location>
        <begin position="1"/>
        <end position="20"/>
    </location>
</feature>
<sequence length="198" mass="22653">MRHLPSLILALCCALASVAAYTIRMKPYQRECYVETLTKDAYYTISYEMANNDLIDFTVSGPGGRHVTTILQQDSGNYDMPENIEAGEYEYCFINPASSATDKILYFHAHGLDPNELMPVEEKATPLEKEVIHLSQSIELIVDHLEYMTGREQDHRNTAESTNSRVKWWSATQIVVVCAACAWQIWYLKSFFEVKRIV</sequence>
<dbReference type="SMART" id="SM01190">
    <property type="entry name" value="EMP24_GP25L"/>
    <property type="match status" value="1"/>
</dbReference>
<dbReference type="GO" id="GO:0016020">
    <property type="term" value="C:membrane"/>
    <property type="evidence" value="ECO:0007669"/>
    <property type="project" value="UniProtKB-SubCell"/>
</dbReference>
<evidence type="ECO:0000256" key="9">
    <source>
        <dbReference type="SAM" id="Phobius"/>
    </source>
</evidence>
<keyword evidence="4 10" id="KW-0732">Signal</keyword>
<gene>
    <name evidence="12" type="primary">EMP24</name>
    <name evidence="12" type="ORF">IWQ60_009049</name>
</gene>
<dbReference type="GO" id="GO:0012505">
    <property type="term" value="C:endomembrane system"/>
    <property type="evidence" value="ECO:0007669"/>
    <property type="project" value="UniProtKB-SubCell"/>
</dbReference>
<evidence type="ECO:0000259" key="11">
    <source>
        <dbReference type="PROSITE" id="PS50866"/>
    </source>
</evidence>
<dbReference type="InterPro" id="IPR015720">
    <property type="entry name" value="Emp24-like"/>
</dbReference>
<feature type="transmembrane region" description="Helical" evidence="9">
    <location>
        <begin position="168"/>
        <end position="188"/>
    </location>
</feature>